<evidence type="ECO:0000313" key="2">
    <source>
        <dbReference type="Proteomes" id="UP000315724"/>
    </source>
</evidence>
<accession>A0A517QSX9</accession>
<reference evidence="1 2" key="1">
    <citation type="submission" date="2019-02" db="EMBL/GenBank/DDBJ databases">
        <title>Deep-cultivation of Planctomycetes and their phenomic and genomic characterization uncovers novel biology.</title>
        <authorList>
            <person name="Wiegand S."/>
            <person name="Jogler M."/>
            <person name="Boedeker C."/>
            <person name="Pinto D."/>
            <person name="Vollmers J."/>
            <person name="Rivas-Marin E."/>
            <person name="Kohn T."/>
            <person name="Peeters S.H."/>
            <person name="Heuer A."/>
            <person name="Rast P."/>
            <person name="Oberbeckmann S."/>
            <person name="Bunk B."/>
            <person name="Jeske O."/>
            <person name="Meyerdierks A."/>
            <person name="Storesund J.E."/>
            <person name="Kallscheuer N."/>
            <person name="Luecker S."/>
            <person name="Lage O.M."/>
            <person name="Pohl T."/>
            <person name="Merkel B.J."/>
            <person name="Hornburger P."/>
            <person name="Mueller R.-W."/>
            <person name="Bruemmer F."/>
            <person name="Labrenz M."/>
            <person name="Spormann A.M."/>
            <person name="Op den Camp H."/>
            <person name="Overmann J."/>
            <person name="Amann R."/>
            <person name="Jetten M.S.M."/>
            <person name="Mascher T."/>
            <person name="Medema M.H."/>
            <person name="Devos D.P."/>
            <person name="Kaster A.-K."/>
            <person name="Ovreas L."/>
            <person name="Rohde M."/>
            <person name="Galperin M.Y."/>
            <person name="Jogler C."/>
        </authorList>
    </citation>
    <scope>NUCLEOTIDE SEQUENCE [LARGE SCALE GENOMIC DNA]</scope>
    <source>
        <strain evidence="1 2">Mal48</strain>
    </source>
</reference>
<protein>
    <submittedName>
        <fullName evidence="1">Uncharacterized protein</fullName>
    </submittedName>
</protein>
<sequence>MLKWAKWKSNKTLANFAFRQKSLILCYALFVSQGKYHISF</sequence>
<gene>
    <name evidence="1" type="ORF">Mal48_40040</name>
</gene>
<name>A0A517QSX9_9PLAN</name>
<dbReference type="AlphaFoldDB" id="A0A517QSX9"/>
<organism evidence="1 2">
    <name type="scientific">Thalassoglobus polymorphus</name>
    <dbReference type="NCBI Taxonomy" id="2527994"/>
    <lineage>
        <taxon>Bacteria</taxon>
        <taxon>Pseudomonadati</taxon>
        <taxon>Planctomycetota</taxon>
        <taxon>Planctomycetia</taxon>
        <taxon>Planctomycetales</taxon>
        <taxon>Planctomycetaceae</taxon>
        <taxon>Thalassoglobus</taxon>
    </lineage>
</organism>
<evidence type="ECO:0000313" key="1">
    <source>
        <dbReference type="EMBL" id="QDT34732.1"/>
    </source>
</evidence>
<dbReference type="KEGG" id="tpol:Mal48_40040"/>
<keyword evidence="2" id="KW-1185">Reference proteome</keyword>
<dbReference type="EMBL" id="CP036267">
    <property type="protein sequence ID" value="QDT34732.1"/>
    <property type="molecule type" value="Genomic_DNA"/>
</dbReference>
<proteinExistence type="predicted"/>
<dbReference type="Proteomes" id="UP000315724">
    <property type="component" value="Chromosome"/>
</dbReference>